<feature type="chain" id="PRO_5032416057" description="Transferrin-binding protein B C-lobe/N-lobe beta barrel domain-containing protein" evidence="1">
    <location>
        <begin position="17"/>
        <end position="319"/>
    </location>
</feature>
<dbReference type="PROSITE" id="PS51257">
    <property type="entry name" value="PROKAR_LIPOPROTEIN"/>
    <property type="match status" value="1"/>
</dbReference>
<gene>
    <name evidence="2" type="ORF">GRI62_05690</name>
</gene>
<reference evidence="2 3" key="1">
    <citation type="submission" date="2019-12" db="EMBL/GenBank/DDBJ databases">
        <title>Genomic-based taxomic classification of the family Erythrobacteraceae.</title>
        <authorList>
            <person name="Xu L."/>
        </authorList>
    </citation>
    <scope>NUCLEOTIDE SEQUENCE [LARGE SCALE GENOMIC DNA]</scope>
    <source>
        <strain evidence="2 3">RC4-10-4</strain>
    </source>
</reference>
<organism evidence="2 3">
    <name type="scientific">Aurantiacibacter arachoides</name>
    <dbReference type="NCBI Taxonomy" id="1850444"/>
    <lineage>
        <taxon>Bacteria</taxon>
        <taxon>Pseudomonadati</taxon>
        <taxon>Pseudomonadota</taxon>
        <taxon>Alphaproteobacteria</taxon>
        <taxon>Sphingomonadales</taxon>
        <taxon>Erythrobacteraceae</taxon>
        <taxon>Aurantiacibacter</taxon>
    </lineage>
</organism>
<dbReference type="OrthoDB" id="7562735at2"/>
<evidence type="ECO:0000313" key="2">
    <source>
        <dbReference type="EMBL" id="MXO93098.1"/>
    </source>
</evidence>
<protein>
    <recommendedName>
        <fullName evidence="4">Transferrin-binding protein B C-lobe/N-lobe beta barrel domain-containing protein</fullName>
    </recommendedName>
</protein>
<evidence type="ECO:0000313" key="3">
    <source>
        <dbReference type="Proteomes" id="UP000460626"/>
    </source>
</evidence>
<dbReference type="EMBL" id="WTYH01000001">
    <property type="protein sequence ID" value="MXO93098.1"/>
    <property type="molecule type" value="Genomic_DNA"/>
</dbReference>
<feature type="signal peptide" evidence="1">
    <location>
        <begin position="1"/>
        <end position="16"/>
    </location>
</feature>
<name>A0A844ZZF5_9SPHN</name>
<dbReference type="Proteomes" id="UP000460626">
    <property type="component" value="Unassembled WGS sequence"/>
</dbReference>
<comment type="caution">
    <text evidence="2">The sequence shown here is derived from an EMBL/GenBank/DDBJ whole genome shotgun (WGS) entry which is preliminary data.</text>
</comment>
<dbReference type="Gene3D" id="2.40.160.90">
    <property type="match status" value="1"/>
</dbReference>
<sequence length="319" mass="31795">MVFRIVTLLAGCAVLAGCGGGGGSSDVPGPVATSSPTPTPGATPYQTFAQQTGNRTYATSCAAGVLKVPGTVVYPATDFGASLAIAYNAGTQLFAINGPNGVNANFGPADLDPAPPASSSAAYSRTLADGFRARFIIGNGAGAGGTLDYVRSAFLAAQTGAGEPLTHYCVLGVPTLITDQPASGSLTFGQIAVSGVALEQVSGGFVTYDIRDSTVSLSANATTGRIAASIRLLGRRVDSGTAAGASTELGTFAGTAALATNATTFSGVLTSTDRTSLQSQIGGWYFGPQGREIGASFTVVAQDAAGRQLYVLGTVVGNR</sequence>
<accession>A0A844ZZF5</accession>
<dbReference type="AlphaFoldDB" id="A0A844ZZF5"/>
<keyword evidence="3" id="KW-1185">Reference proteome</keyword>
<keyword evidence="1" id="KW-0732">Signal</keyword>
<dbReference type="RefSeq" id="WP_131452403.1">
    <property type="nucleotide sequence ID" value="NZ_BMJK01000001.1"/>
</dbReference>
<evidence type="ECO:0008006" key="4">
    <source>
        <dbReference type="Google" id="ProtNLM"/>
    </source>
</evidence>
<proteinExistence type="predicted"/>
<evidence type="ECO:0000256" key="1">
    <source>
        <dbReference type="SAM" id="SignalP"/>
    </source>
</evidence>